<dbReference type="Proteomes" id="UP000290560">
    <property type="component" value="Unassembled WGS sequence"/>
</dbReference>
<evidence type="ECO:0000256" key="1">
    <source>
        <dbReference type="SAM" id="MobiDB-lite"/>
    </source>
</evidence>
<name>A0A445MMK7_ENSVE</name>
<evidence type="ECO:0000313" key="2">
    <source>
        <dbReference type="EMBL" id="RZR75458.1"/>
    </source>
</evidence>
<dbReference type="AlphaFoldDB" id="A0A445MMK7"/>
<accession>A0A445MMK7</accession>
<reference evidence="2" key="1">
    <citation type="journal article" date="2018" name="Data Brief">
        <title>Genome sequence data from 17 accessions of Ensete ventricosum, a staple food crop for millions in Ethiopia.</title>
        <authorList>
            <person name="Yemataw Z."/>
            <person name="Muzemil S."/>
            <person name="Ambachew D."/>
            <person name="Tripathi L."/>
            <person name="Tesfaye K."/>
            <person name="Chala A."/>
            <person name="Farbos A."/>
            <person name="O'Neill P."/>
            <person name="Moore K."/>
            <person name="Grant M."/>
            <person name="Studholme D.J."/>
        </authorList>
    </citation>
    <scope>NUCLEOTIDE SEQUENCE [LARGE SCALE GENOMIC DNA]</scope>
    <source>
        <tissue evidence="2">Leaf</tissue>
    </source>
</reference>
<proteinExistence type="predicted"/>
<organism evidence="2">
    <name type="scientific">Ensete ventricosum</name>
    <name type="common">Abyssinian banana</name>
    <name type="synonym">Musa ensete</name>
    <dbReference type="NCBI Taxonomy" id="4639"/>
    <lineage>
        <taxon>Eukaryota</taxon>
        <taxon>Viridiplantae</taxon>
        <taxon>Streptophyta</taxon>
        <taxon>Embryophyta</taxon>
        <taxon>Tracheophyta</taxon>
        <taxon>Spermatophyta</taxon>
        <taxon>Magnoliopsida</taxon>
        <taxon>Liliopsida</taxon>
        <taxon>Zingiberales</taxon>
        <taxon>Musaceae</taxon>
        <taxon>Ensete</taxon>
    </lineage>
</organism>
<feature type="compositionally biased region" description="Basic residues" evidence="1">
    <location>
        <begin position="64"/>
        <end position="79"/>
    </location>
</feature>
<protein>
    <submittedName>
        <fullName evidence="2">Uncharacterized protein</fullName>
    </submittedName>
</protein>
<dbReference type="EMBL" id="KV876817">
    <property type="protein sequence ID" value="RZR75458.1"/>
    <property type="molecule type" value="Genomic_DNA"/>
</dbReference>
<gene>
    <name evidence="2" type="ORF">BHM03_00058228</name>
</gene>
<feature type="region of interest" description="Disordered" evidence="1">
    <location>
        <begin position="20"/>
        <end position="80"/>
    </location>
</feature>
<sequence length="106" mass="11287">MLVTGALQANHVSDDTCDTLGGAYGRRQHRRPGRRWQLPPARSQGAAPQPGLPPIRAAASRGSARTRRHRPLARCRPRAAAHAARAAAHANAVVTQMGARGVRASF</sequence>